<dbReference type="SUPFAM" id="SSF51445">
    <property type="entry name" value="(Trans)glycosidases"/>
    <property type="match status" value="1"/>
</dbReference>
<dbReference type="CDD" id="cd19608">
    <property type="entry name" value="GH113_mannanase-like"/>
    <property type="match status" value="1"/>
</dbReference>
<proteinExistence type="predicted"/>
<accession>A0A5S3NEC6</accession>
<dbReference type="Pfam" id="PF22612">
    <property type="entry name" value="GH113"/>
    <property type="match status" value="1"/>
</dbReference>
<name>A0A5S3NEC6_9FLAO</name>
<dbReference type="EMBL" id="VANR01000001">
    <property type="protein sequence ID" value="TMM32239.1"/>
    <property type="molecule type" value="Genomic_DNA"/>
</dbReference>
<dbReference type="Gene3D" id="3.20.20.80">
    <property type="entry name" value="Glycosidases"/>
    <property type="match status" value="1"/>
</dbReference>
<evidence type="ECO:0000313" key="1">
    <source>
        <dbReference type="EMBL" id="TMM32239.1"/>
    </source>
</evidence>
<keyword evidence="1" id="KW-0378">Hydrolase</keyword>
<dbReference type="AlphaFoldDB" id="A0A5S3NEC6"/>
<reference evidence="1 2" key="1">
    <citation type="submission" date="2019-05" db="EMBL/GenBank/DDBJ databases">
        <title>Polaribacter aestuariivivens sp. nov., isolated from a tidal flat.</title>
        <authorList>
            <person name="Yoon J.-H."/>
        </authorList>
    </citation>
    <scope>NUCLEOTIDE SEQUENCE [LARGE SCALE GENOMIC DNA]</scope>
    <source>
        <strain evidence="1 2">DBTF-3</strain>
    </source>
</reference>
<dbReference type="OrthoDB" id="9773531at2"/>
<organism evidence="1 2">
    <name type="scientific">Polaribacter aestuariivivens</name>
    <dbReference type="NCBI Taxonomy" id="2304626"/>
    <lineage>
        <taxon>Bacteria</taxon>
        <taxon>Pseudomonadati</taxon>
        <taxon>Bacteroidota</taxon>
        <taxon>Flavobacteriia</taxon>
        <taxon>Flavobacteriales</taxon>
        <taxon>Flavobacteriaceae</taxon>
    </lineage>
</organism>
<keyword evidence="2" id="KW-1185">Reference proteome</keyword>
<dbReference type="InterPro" id="IPR017853">
    <property type="entry name" value="GH"/>
</dbReference>
<protein>
    <submittedName>
        <fullName evidence="1">Glycoside hydrolase</fullName>
    </submittedName>
</protein>
<evidence type="ECO:0000313" key="2">
    <source>
        <dbReference type="Proteomes" id="UP000307140"/>
    </source>
</evidence>
<dbReference type="InterPro" id="IPR055151">
    <property type="entry name" value="GH113"/>
</dbReference>
<gene>
    <name evidence="1" type="ORF">FDT66_01890</name>
</gene>
<comment type="caution">
    <text evidence="1">The sequence shown here is derived from an EMBL/GenBank/DDBJ whole genome shotgun (WGS) entry which is preliminary data.</text>
</comment>
<dbReference type="Proteomes" id="UP000307140">
    <property type="component" value="Unassembled WGS sequence"/>
</dbReference>
<dbReference type="GO" id="GO:0016787">
    <property type="term" value="F:hydrolase activity"/>
    <property type="evidence" value="ECO:0007669"/>
    <property type="project" value="UniProtKB-KW"/>
</dbReference>
<sequence>MKTKNFLLLLLIILNFSCKSQTKKINGVSFVASRDSINSKHITPVLKAQSNYVALMPFGFIRNLSTPKIIHNTNRQWFGETKNGLLQYAERFQKEGVKIMVKPHIWVYRGEFTGNIKMTSEESWQVLENSYLSFILTYANAAEKLKADIFCIGTELEQFVINRPDYWQKVIKEIRKVYKGKLTYAANWDEFKRVPFWSELDFIGVDAYFPLTDKKSPSVADFELGWTPHKNEIIKVQKQFNKPVLFTEFGYRSVDFSGKEPWNSNRVEDSVNLQAQVNGLQAIHNQFWKENWFAGGFVWKWFHSHERVGGEKNNRFTPQNKPAEELLRTLYSQ</sequence>
<dbReference type="RefSeq" id="WP_138534451.1">
    <property type="nucleotide sequence ID" value="NZ_VANR01000001.1"/>
</dbReference>